<accession>W7T076</accession>
<dbReference type="EMBL" id="AZIL01003332">
    <property type="protein sequence ID" value="EWM20122.1"/>
    <property type="molecule type" value="Genomic_DNA"/>
</dbReference>
<proteinExistence type="predicted"/>
<feature type="non-terminal residue" evidence="3">
    <location>
        <position position="250"/>
    </location>
</feature>
<evidence type="ECO:0000313" key="4">
    <source>
        <dbReference type="Proteomes" id="UP000019335"/>
    </source>
</evidence>
<dbReference type="SUPFAM" id="SSF48403">
    <property type="entry name" value="Ankyrin repeat"/>
    <property type="match status" value="1"/>
</dbReference>
<gene>
    <name evidence="3" type="ORF">Naga_101698g1</name>
</gene>
<feature type="compositionally biased region" description="Pro residues" evidence="2">
    <location>
        <begin position="36"/>
        <end position="52"/>
    </location>
</feature>
<dbReference type="PROSITE" id="PS50088">
    <property type="entry name" value="ANK_REPEAT"/>
    <property type="match status" value="1"/>
</dbReference>
<feature type="repeat" description="ANK" evidence="1">
    <location>
        <begin position="224"/>
        <end position="250"/>
    </location>
</feature>
<evidence type="ECO:0000256" key="2">
    <source>
        <dbReference type="SAM" id="MobiDB-lite"/>
    </source>
</evidence>
<dbReference type="InterPro" id="IPR036770">
    <property type="entry name" value="Ankyrin_rpt-contain_sf"/>
</dbReference>
<sequence length="250" mass="26048">MRGDLHLDTCLPSHPGREVDKDTFPGPSSLLFSSQPLPPLPPPPSTPPPCHPPSLAATSLPFSVSLKEAAFAYECCCQGWTGYLLRVLRARADTSLRGKGGARNGCEEETERKEGDPADMRHARDGCGGTGPGHDTSHTALLALPPALPPASSFSSHAHRPTLLHAVAQALLSFPLPQHYGRTPFMAACALGQAALLTSLLPLLLPAPPPSLLPSAFLDVEDETGATALSLAAAGGWDRVVGLLLQAGAD</sequence>
<dbReference type="InterPro" id="IPR002110">
    <property type="entry name" value="Ankyrin_rpt"/>
</dbReference>
<protein>
    <submittedName>
        <fullName evidence="3">Ankyrin repeat-containing domain protein</fullName>
    </submittedName>
</protein>
<reference evidence="3 4" key="1">
    <citation type="journal article" date="2014" name="Mol. Plant">
        <title>Chromosome Scale Genome Assembly and Transcriptome Profiling of Nannochloropsis gaditana in Nitrogen Depletion.</title>
        <authorList>
            <person name="Corteggiani Carpinelli E."/>
            <person name="Telatin A."/>
            <person name="Vitulo N."/>
            <person name="Forcato C."/>
            <person name="D'Angelo M."/>
            <person name="Schiavon R."/>
            <person name="Vezzi A."/>
            <person name="Giacometti G.M."/>
            <person name="Morosinotto T."/>
            <person name="Valle G."/>
        </authorList>
    </citation>
    <scope>NUCLEOTIDE SEQUENCE [LARGE SCALE GENOMIC DNA]</scope>
    <source>
        <strain evidence="3 4">B-31</strain>
    </source>
</reference>
<feature type="compositionally biased region" description="Low complexity" evidence="2">
    <location>
        <begin position="25"/>
        <end position="35"/>
    </location>
</feature>
<feature type="compositionally biased region" description="Basic and acidic residues" evidence="2">
    <location>
        <begin position="110"/>
        <end position="120"/>
    </location>
</feature>
<comment type="caution">
    <text evidence="3">The sequence shown here is derived from an EMBL/GenBank/DDBJ whole genome shotgun (WGS) entry which is preliminary data.</text>
</comment>
<evidence type="ECO:0000256" key="1">
    <source>
        <dbReference type="PROSITE-ProRule" id="PRU00023"/>
    </source>
</evidence>
<dbReference type="AlphaFoldDB" id="W7T076"/>
<dbReference type="PROSITE" id="PS50297">
    <property type="entry name" value="ANK_REP_REGION"/>
    <property type="match status" value="1"/>
</dbReference>
<keyword evidence="4" id="KW-1185">Reference proteome</keyword>
<name>W7T076_9STRA</name>
<evidence type="ECO:0000313" key="3">
    <source>
        <dbReference type="EMBL" id="EWM20122.1"/>
    </source>
</evidence>
<keyword evidence="1" id="KW-0040">ANK repeat</keyword>
<dbReference type="Gene3D" id="1.25.40.20">
    <property type="entry name" value="Ankyrin repeat-containing domain"/>
    <property type="match status" value="1"/>
</dbReference>
<feature type="region of interest" description="Disordered" evidence="2">
    <location>
        <begin position="1"/>
        <end position="54"/>
    </location>
</feature>
<dbReference type="Proteomes" id="UP000019335">
    <property type="component" value="Unassembled WGS sequence"/>
</dbReference>
<organism evidence="3 4">
    <name type="scientific">Nannochloropsis gaditana</name>
    <dbReference type="NCBI Taxonomy" id="72520"/>
    <lineage>
        <taxon>Eukaryota</taxon>
        <taxon>Sar</taxon>
        <taxon>Stramenopiles</taxon>
        <taxon>Ochrophyta</taxon>
        <taxon>Eustigmatophyceae</taxon>
        <taxon>Eustigmatales</taxon>
        <taxon>Monodopsidaceae</taxon>
        <taxon>Nannochloropsis</taxon>
    </lineage>
</organism>
<feature type="region of interest" description="Disordered" evidence="2">
    <location>
        <begin position="96"/>
        <end position="120"/>
    </location>
</feature>